<dbReference type="Gene3D" id="3.30.450.330">
    <property type="match status" value="1"/>
</dbReference>
<evidence type="ECO:0000259" key="6">
    <source>
        <dbReference type="Pfam" id="PF03717"/>
    </source>
</evidence>
<feature type="domain" description="Penicillin-binding protein transpeptidase" evidence="5">
    <location>
        <begin position="243"/>
        <end position="561"/>
    </location>
</feature>
<evidence type="ECO:0000256" key="1">
    <source>
        <dbReference type="ARBA" id="ARBA00004370"/>
    </source>
</evidence>
<keyword evidence="8" id="KW-1185">Reference proteome</keyword>
<sequence>MKNRTYNRKKICVVFLAALGIILFLIGRMVYLMIFEAEYYQKKAETLHERERDIKAARGEIIDCNGTVLATNKTVCTISVIHSQIKDPERVIRSLSELLDMDEEAVRKRVEKVSSIERIQTNVEKETGDEIRDLELAGVKVDEDFKRYYPYHELASTVLGFTGGDNQGIVGLEVKYEDWLAGTDGKILTVTDARGVELDKIAEDRLEPVPGKTLQLSMDYNIQMYAQQMAEKVREEKQADGVSIILMNPSNGELYAMVNVPEFDLDDPFTLPQGTVGLTEEEKQDALNQMWRNRSINDTYEPGSVFKVVTAAACLEEGVVTTQDQFHCPGYYVVEDRRIRCHKIGGHGSETFVQGIQNSCNPVFINIGLRLGVDRFCDYYDQFGLLGNTGVDLPGEASTIMHQRKNIGQVELATMSFGQSFQVTPIQMATTFSSIINGGNRVTPHFGKRVLDQDGTVAETFSDKKGKRILSEETSATMRALLESVVSEGGGKNAAVEGYRIGGKTATSQTLPRSANKYISSFVGFAPADDPQILGMCIIYNPQGVYYGGTIAAPVIGKIFENILPYLGIEKE</sequence>
<name>A0ABT2S6X1_9FIRM</name>
<keyword evidence="4" id="KW-1133">Transmembrane helix</keyword>
<organism evidence="7 8">
    <name type="scientific">Dorea ammoniilytica</name>
    <dbReference type="NCBI Taxonomy" id="2981788"/>
    <lineage>
        <taxon>Bacteria</taxon>
        <taxon>Bacillati</taxon>
        <taxon>Bacillota</taxon>
        <taxon>Clostridia</taxon>
        <taxon>Lachnospirales</taxon>
        <taxon>Lachnospiraceae</taxon>
        <taxon>Dorea</taxon>
    </lineage>
</organism>
<dbReference type="PANTHER" id="PTHR30627:SF1">
    <property type="entry name" value="PEPTIDOGLYCAN D,D-TRANSPEPTIDASE FTSI"/>
    <property type="match status" value="1"/>
</dbReference>
<gene>
    <name evidence="7" type="ORF">OCV65_08305</name>
</gene>
<evidence type="ECO:0000259" key="5">
    <source>
        <dbReference type="Pfam" id="PF00905"/>
    </source>
</evidence>
<dbReference type="InterPro" id="IPR005311">
    <property type="entry name" value="PBP_dimer"/>
</dbReference>
<feature type="transmembrane region" description="Helical" evidence="4">
    <location>
        <begin position="12"/>
        <end position="34"/>
    </location>
</feature>
<proteinExistence type="inferred from homology"/>
<dbReference type="Proteomes" id="UP001207605">
    <property type="component" value="Unassembled WGS sequence"/>
</dbReference>
<comment type="subcellular location">
    <subcellularLocation>
        <location evidence="1">Membrane</location>
    </subcellularLocation>
</comment>
<comment type="caution">
    <text evidence="7">The sequence shown here is derived from an EMBL/GenBank/DDBJ whole genome shotgun (WGS) entry which is preliminary data.</text>
</comment>
<evidence type="ECO:0000313" key="7">
    <source>
        <dbReference type="EMBL" id="MCU6700228.1"/>
    </source>
</evidence>
<reference evidence="7 8" key="1">
    <citation type="journal article" date="2021" name="ISME Commun">
        <title>Automated analysis of genomic sequences facilitates high-throughput and comprehensive description of bacteria.</title>
        <authorList>
            <person name="Hitch T.C.A."/>
        </authorList>
    </citation>
    <scope>NUCLEOTIDE SEQUENCE [LARGE SCALE GENOMIC DNA]</scope>
    <source>
        <strain evidence="7 8">Sanger_02</strain>
    </source>
</reference>
<evidence type="ECO:0000256" key="4">
    <source>
        <dbReference type="SAM" id="Phobius"/>
    </source>
</evidence>
<protein>
    <submittedName>
        <fullName evidence="7">Penicillin-binding transpeptidase domain-containing protein</fullName>
    </submittedName>
</protein>
<dbReference type="EMBL" id="JAOQJV010000009">
    <property type="protein sequence ID" value="MCU6700228.1"/>
    <property type="molecule type" value="Genomic_DNA"/>
</dbReference>
<dbReference type="SUPFAM" id="SSF56601">
    <property type="entry name" value="beta-lactamase/transpeptidase-like"/>
    <property type="match status" value="1"/>
</dbReference>
<dbReference type="Gene3D" id="3.90.1310.10">
    <property type="entry name" value="Penicillin-binding protein 2a (Domain 2)"/>
    <property type="match status" value="1"/>
</dbReference>
<dbReference type="InterPro" id="IPR036138">
    <property type="entry name" value="PBP_dimer_sf"/>
</dbReference>
<keyword evidence="4" id="KW-0812">Transmembrane</keyword>
<dbReference type="PANTHER" id="PTHR30627">
    <property type="entry name" value="PEPTIDOGLYCAN D,D-TRANSPEPTIDASE"/>
    <property type="match status" value="1"/>
</dbReference>
<evidence type="ECO:0000313" key="8">
    <source>
        <dbReference type="Proteomes" id="UP001207605"/>
    </source>
</evidence>
<dbReference type="SUPFAM" id="SSF56519">
    <property type="entry name" value="Penicillin binding protein dimerisation domain"/>
    <property type="match status" value="1"/>
</dbReference>
<dbReference type="RefSeq" id="WP_262581672.1">
    <property type="nucleotide sequence ID" value="NZ_JAOQJV010000009.1"/>
</dbReference>
<evidence type="ECO:0000256" key="2">
    <source>
        <dbReference type="ARBA" id="ARBA00007171"/>
    </source>
</evidence>
<dbReference type="InterPro" id="IPR050515">
    <property type="entry name" value="Beta-lactam/transpept"/>
</dbReference>
<dbReference type="InterPro" id="IPR001460">
    <property type="entry name" value="PCN-bd_Tpept"/>
</dbReference>
<dbReference type="Pfam" id="PF03717">
    <property type="entry name" value="PBP_dimer"/>
    <property type="match status" value="1"/>
</dbReference>
<comment type="similarity">
    <text evidence="2">Belongs to the transpeptidase family.</text>
</comment>
<feature type="domain" description="Penicillin-binding protein dimerisation" evidence="6">
    <location>
        <begin position="54"/>
        <end position="200"/>
    </location>
</feature>
<dbReference type="Gene3D" id="3.40.710.10">
    <property type="entry name" value="DD-peptidase/beta-lactamase superfamily"/>
    <property type="match status" value="1"/>
</dbReference>
<keyword evidence="3 4" id="KW-0472">Membrane</keyword>
<dbReference type="InterPro" id="IPR012338">
    <property type="entry name" value="Beta-lactam/transpept-like"/>
</dbReference>
<dbReference type="Pfam" id="PF00905">
    <property type="entry name" value="Transpeptidase"/>
    <property type="match status" value="1"/>
</dbReference>
<accession>A0ABT2S6X1</accession>
<evidence type="ECO:0000256" key="3">
    <source>
        <dbReference type="ARBA" id="ARBA00023136"/>
    </source>
</evidence>